<name>A0A1G2E522_9BACT</name>
<dbReference type="Proteomes" id="UP000178721">
    <property type="component" value="Unassembled WGS sequence"/>
</dbReference>
<dbReference type="Gene3D" id="3.30.70.1290">
    <property type="entry name" value="Transposase IS200-like"/>
    <property type="match status" value="1"/>
</dbReference>
<accession>A0A1G2E522</accession>
<feature type="domain" description="Transposase IS200-like" evidence="1">
    <location>
        <begin position="1"/>
        <end position="144"/>
    </location>
</feature>
<sequence>MKGDVFHILNRGVEKRAIFYNEKDRLRFIYGLYDFNDANYAFPYPYRCKTRSLGHATSEWIGRERKELVDLLCWVAMPNHSHNLIQEKIDGGGSIFSKKIFGGHTKYINEKYQRSGVLFQGRSKIIKVERDPHFFYLPFYILANPIKLIEPHWKERGIRNMKKAVDFLENYPWSSFLDVIGKENFPLLVNKDLFYEIFQTSEKKFKKEFFEWLESYTGTPLGRATSKYS</sequence>
<dbReference type="InterPro" id="IPR036515">
    <property type="entry name" value="Transposase_17_sf"/>
</dbReference>
<dbReference type="GO" id="GO:0006313">
    <property type="term" value="P:DNA transposition"/>
    <property type="evidence" value="ECO:0007669"/>
    <property type="project" value="InterPro"/>
</dbReference>
<evidence type="ECO:0000259" key="1">
    <source>
        <dbReference type="SMART" id="SM01321"/>
    </source>
</evidence>
<organism evidence="2 3">
    <name type="scientific">Candidatus Nealsonbacteria bacterium RIFCSPHIGHO2_01_FULL_43_31</name>
    <dbReference type="NCBI Taxonomy" id="1801665"/>
    <lineage>
        <taxon>Bacteria</taxon>
        <taxon>Candidatus Nealsoniibacteriota</taxon>
    </lineage>
</organism>
<dbReference type="AlphaFoldDB" id="A0A1G2E522"/>
<dbReference type="SUPFAM" id="SSF143422">
    <property type="entry name" value="Transposase IS200-like"/>
    <property type="match status" value="1"/>
</dbReference>
<evidence type="ECO:0000313" key="3">
    <source>
        <dbReference type="Proteomes" id="UP000178721"/>
    </source>
</evidence>
<proteinExistence type="predicted"/>
<gene>
    <name evidence="2" type="ORF">A2654_01250</name>
</gene>
<dbReference type="InterPro" id="IPR002686">
    <property type="entry name" value="Transposase_17"/>
</dbReference>
<dbReference type="PANTHER" id="PTHR34322">
    <property type="entry name" value="TRANSPOSASE, Y1_TNP DOMAIN-CONTAINING"/>
    <property type="match status" value="1"/>
</dbReference>
<reference evidence="2 3" key="1">
    <citation type="journal article" date="2016" name="Nat. Commun.">
        <title>Thousands of microbial genomes shed light on interconnected biogeochemical processes in an aquifer system.</title>
        <authorList>
            <person name="Anantharaman K."/>
            <person name="Brown C.T."/>
            <person name="Hug L.A."/>
            <person name="Sharon I."/>
            <person name="Castelle C.J."/>
            <person name="Probst A.J."/>
            <person name="Thomas B.C."/>
            <person name="Singh A."/>
            <person name="Wilkins M.J."/>
            <person name="Karaoz U."/>
            <person name="Brodie E.L."/>
            <person name="Williams K.H."/>
            <person name="Hubbard S.S."/>
            <person name="Banfield J.F."/>
        </authorList>
    </citation>
    <scope>NUCLEOTIDE SEQUENCE [LARGE SCALE GENOMIC DNA]</scope>
</reference>
<comment type="caution">
    <text evidence="2">The sequence shown here is derived from an EMBL/GenBank/DDBJ whole genome shotgun (WGS) entry which is preliminary data.</text>
</comment>
<dbReference type="PANTHER" id="PTHR34322:SF2">
    <property type="entry name" value="TRANSPOSASE IS200-LIKE DOMAIN-CONTAINING PROTEIN"/>
    <property type="match status" value="1"/>
</dbReference>
<dbReference type="GO" id="GO:0003677">
    <property type="term" value="F:DNA binding"/>
    <property type="evidence" value="ECO:0007669"/>
    <property type="project" value="InterPro"/>
</dbReference>
<dbReference type="GO" id="GO:0004803">
    <property type="term" value="F:transposase activity"/>
    <property type="evidence" value="ECO:0007669"/>
    <property type="project" value="InterPro"/>
</dbReference>
<dbReference type="EMBL" id="MHMA01000003">
    <property type="protein sequence ID" value="OGZ20722.1"/>
    <property type="molecule type" value="Genomic_DNA"/>
</dbReference>
<dbReference type="SMART" id="SM01321">
    <property type="entry name" value="Y1_Tnp"/>
    <property type="match status" value="1"/>
</dbReference>
<evidence type="ECO:0000313" key="2">
    <source>
        <dbReference type="EMBL" id="OGZ20722.1"/>
    </source>
</evidence>
<protein>
    <recommendedName>
        <fullName evidence="1">Transposase IS200-like domain-containing protein</fullName>
    </recommendedName>
</protein>